<dbReference type="Gene3D" id="3.30.2350.10">
    <property type="entry name" value="Pseudouridine synthase"/>
    <property type="match status" value="1"/>
</dbReference>
<sequence>MTAQTELPILFEDGEALIIDKPAGLPVDPPRKGGPSLAEHLDHLRLGFQRQPAPVHRLDTDTSGCLLLARNPKALKRFALAFEERRVEKLYFGLLAGEVEDDYGSVEIPLAKTSTAERGWRMVGSASGKPSVTRWEVLERGDGITALAFRPVTGRTHQIRIHALEGFGAGLVGDPVYGVSEGAAKRTMLHARALTVTREKKPPIHASAPLPADFLNVCRAAGLTDMDRWTAA</sequence>
<evidence type="ECO:0000256" key="1">
    <source>
        <dbReference type="ARBA" id="ARBA00010876"/>
    </source>
</evidence>
<dbReference type="RefSeq" id="WP_160684094.1">
    <property type="nucleotide sequence ID" value="NZ_WTYW01000003.1"/>
</dbReference>
<organism evidence="4 5">
    <name type="scientific">Parapontixanthobacter aurantiacus</name>
    <dbReference type="NCBI Taxonomy" id="1463599"/>
    <lineage>
        <taxon>Bacteria</taxon>
        <taxon>Pseudomonadati</taxon>
        <taxon>Pseudomonadota</taxon>
        <taxon>Alphaproteobacteria</taxon>
        <taxon>Sphingomonadales</taxon>
        <taxon>Erythrobacteraceae</taxon>
        <taxon>Parapontixanthobacter</taxon>
    </lineage>
</organism>
<dbReference type="InterPro" id="IPR006224">
    <property type="entry name" value="PsdUridine_synth_RluA-like_CS"/>
</dbReference>
<dbReference type="PROSITE" id="PS01129">
    <property type="entry name" value="PSI_RLU"/>
    <property type="match status" value="1"/>
</dbReference>
<dbReference type="Proteomes" id="UP000433104">
    <property type="component" value="Unassembled WGS sequence"/>
</dbReference>
<dbReference type="GO" id="GO:0140098">
    <property type="term" value="F:catalytic activity, acting on RNA"/>
    <property type="evidence" value="ECO:0007669"/>
    <property type="project" value="UniProtKB-ARBA"/>
</dbReference>
<evidence type="ECO:0000256" key="2">
    <source>
        <dbReference type="ARBA" id="ARBA00023235"/>
    </source>
</evidence>
<dbReference type="EMBL" id="WTYW01000003">
    <property type="protein sequence ID" value="MXO86690.1"/>
    <property type="molecule type" value="Genomic_DNA"/>
</dbReference>
<keyword evidence="2" id="KW-0413">Isomerase</keyword>
<dbReference type="PANTHER" id="PTHR21600:SF44">
    <property type="entry name" value="RIBOSOMAL LARGE SUBUNIT PSEUDOURIDINE SYNTHASE D"/>
    <property type="match status" value="1"/>
</dbReference>
<dbReference type="PANTHER" id="PTHR21600">
    <property type="entry name" value="MITOCHONDRIAL RNA PSEUDOURIDINE SYNTHASE"/>
    <property type="match status" value="1"/>
</dbReference>
<evidence type="ECO:0000313" key="4">
    <source>
        <dbReference type="EMBL" id="MXO86690.1"/>
    </source>
</evidence>
<dbReference type="Pfam" id="PF00849">
    <property type="entry name" value="PseudoU_synth_2"/>
    <property type="match status" value="1"/>
</dbReference>
<keyword evidence="5" id="KW-1185">Reference proteome</keyword>
<feature type="domain" description="Pseudouridine synthase RsuA/RluA-like" evidence="3">
    <location>
        <begin position="17"/>
        <end position="163"/>
    </location>
</feature>
<proteinExistence type="inferred from homology"/>
<dbReference type="GO" id="GO:0000455">
    <property type="term" value="P:enzyme-directed rRNA pseudouridine synthesis"/>
    <property type="evidence" value="ECO:0007669"/>
    <property type="project" value="TreeGrafter"/>
</dbReference>
<evidence type="ECO:0000259" key="3">
    <source>
        <dbReference type="Pfam" id="PF00849"/>
    </source>
</evidence>
<evidence type="ECO:0000313" key="5">
    <source>
        <dbReference type="Proteomes" id="UP000433104"/>
    </source>
</evidence>
<reference evidence="4 5" key="1">
    <citation type="submission" date="2019-12" db="EMBL/GenBank/DDBJ databases">
        <title>Genomic-based taxomic classification of the family Erythrobacteraceae.</title>
        <authorList>
            <person name="Xu L."/>
        </authorList>
    </citation>
    <scope>NUCLEOTIDE SEQUENCE [LARGE SCALE GENOMIC DNA]</scope>
    <source>
        <strain evidence="4 5">MCCC 1A09962</strain>
    </source>
</reference>
<comment type="similarity">
    <text evidence="1">Belongs to the pseudouridine synthase RluA family.</text>
</comment>
<dbReference type="InterPro" id="IPR020103">
    <property type="entry name" value="PsdUridine_synth_cat_dom_sf"/>
</dbReference>
<accession>A0A844ZI78</accession>
<dbReference type="InterPro" id="IPR050188">
    <property type="entry name" value="RluA_PseudoU_synthase"/>
</dbReference>
<dbReference type="SUPFAM" id="SSF55120">
    <property type="entry name" value="Pseudouridine synthase"/>
    <property type="match status" value="1"/>
</dbReference>
<protein>
    <submittedName>
        <fullName evidence="4">RNA pseudouridine synthase</fullName>
    </submittedName>
</protein>
<dbReference type="GO" id="GO:0003723">
    <property type="term" value="F:RNA binding"/>
    <property type="evidence" value="ECO:0007669"/>
    <property type="project" value="InterPro"/>
</dbReference>
<dbReference type="OrthoDB" id="9807829at2"/>
<name>A0A844ZI78_9SPHN</name>
<dbReference type="CDD" id="cd02869">
    <property type="entry name" value="PseudoU_synth_RluA_like"/>
    <property type="match status" value="1"/>
</dbReference>
<comment type="caution">
    <text evidence="4">The sequence shown here is derived from an EMBL/GenBank/DDBJ whole genome shotgun (WGS) entry which is preliminary data.</text>
</comment>
<dbReference type="GO" id="GO:0009982">
    <property type="term" value="F:pseudouridine synthase activity"/>
    <property type="evidence" value="ECO:0007669"/>
    <property type="project" value="InterPro"/>
</dbReference>
<gene>
    <name evidence="4" type="ORF">GRI38_11705</name>
</gene>
<dbReference type="InterPro" id="IPR006145">
    <property type="entry name" value="PsdUridine_synth_RsuA/RluA"/>
</dbReference>
<dbReference type="AlphaFoldDB" id="A0A844ZI78"/>